<feature type="compositionally biased region" description="Low complexity" evidence="1">
    <location>
        <begin position="745"/>
        <end position="759"/>
    </location>
</feature>
<feature type="region of interest" description="Disordered" evidence="1">
    <location>
        <begin position="502"/>
        <end position="654"/>
    </location>
</feature>
<feature type="region of interest" description="Disordered" evidence="1">
    <location>
        <begin position="693"/>
        <end position="810"/>
    </location>
</feature>
<dbReference type="InterPro" id="IPR014756">
    <property type="entry name" value="Ig_E-set"/>
</dbReference>
<feature type="compositionally biased region" description="Low complexity" evidence="1">
    <location>
        <begin position="826"/>
        <end position="855"/>
    </location>
</feature>
<sequence length="877" mass="92548">MQGGAATVLGLPVPVPRRSLSAAPRASLSLGGCPEAPDAGSALPRDVTLLSFGGPHARSAAELKALLGDSHARLRAGAAIVPEYARHAPDRKARREHAVAYEQAKARARVEVDIVLESNVCVQGGHLRGHIKVRIRKRGRKEGVILLSEGKIRVVGYEVVASEDAHHTFFHCGAPLSAVTDASANLYTSAPDGEGFAPGVEGLHVMPFAFKLPTDSSFGSPKGMLTLTGGALVRYIAMVSMKVRDSDTGKRSIAHFYRQCEVWPYLDPATILRSAPRPLQASAAKSLALLGNSSKVKLTAQMHRLHWAAGSRCPVNLHVGNDSKKTVKSLVLTLVRTITVFRPRPGLNAGGDRDADACQTATTHKAVAESVLEMCEGVARGHASAKGWWTGVPPGREFDFIHYIQLPADALSITRSRLLEVEYSIRVTISAGSLSPDVSVTLPVRIFNLISIDPPPSAGLLSAAGAYIKSSQSLCSHATEGPPLSSTSIAALASSNKLLSVTPVEEEPEDDLPLPPYPTSRAGSLRVTNPDRPSSGLRPPPISSEESDSSLYSTSLSTSDMDGMNAAPRPPKKLGNLQLKDGAGSDDEVEAVLHSAKVNRSPRPPTRATSLRTTKRLAQRVSAATDSEPEGAQAVLSPGRTPRMEGVGSGAPTFASRVQDKKRAIALARIQERNRAGPAAGLPRRAAVSAIFPASSASTDEGEHTPRVGYASVRAARRPTLDSSDDSFGYSSTEPTSDADECAVRRQISQRSQRGSRQLPRPPSLSPRYEQGGQSVSSSGSGSRILPTPPSVPGLPPPSGIPPVPPIPPHLLALCGRSPVRESDPLRAAIIRPPRSPMRPILRGGSGSTSTDSGSGVKGRIAALEHRCNSLEEDGVQ</sequence>
<dbReference type="PANTHER" id="PTHR11188">
    <property type="entry name" value="ARRESTIN DOMAIN CONTAINING PROTEIN"/>
    <property type="match status" value="1"/>
</dbReference>
<dbReference type="Proteomes" id="UP000703269">
    <property type="component" value="Unassembled WGS sequence"/>
</dbReference>
<dbReference type="GO" id="GO:0005737">
    <property type="term" value="C:cytoplasm"/>
    <property type="evidence" value="ECO:0007669"/>
    <property type="project" value="TreeGrafter"/>
</dbReference>
<evidence type="ECO:0000256" key="1">
    <source>
        <dbReference type="SAM" id="MobiDB-lite"/>
    </source>
</evidence>
<dbReference type="AlphaFoldDB" id="A0A9P3GQG9"/>
<feature type="domain" description="Arrestin C-terminal-like" evidence="2">
    <location>
        <begin position="292"/>
        <end position="451"/>
    </location>
</feature>
<evidence type="ECO:0000313" key="4">
    <source>
        <dbReference type="Proteomes" id="UP000703269"/>
    </source>
</evidence>
<reference evidence="3 4" key="1">
    <citation type="submission" date="2021-08" db="EMBL/GenBank/DDBJ databases">
        <title>Draft Genome Sequence of Phanerochaete sordida strain YK-624.</title>
        <authorList>
            <person name="Mori T."/>
            <person name="Dohra H."/>
            <person name="Suzuki T."/>
            <person name="Kawagishi H."/>
            <person name="Hirai H."/>
        </authorList>
    </citation>
    <scope>NUCLEOTIDE SEQUENCE [LARGE SCALE GENOMIC DNA]</scope>
    <source>
        <strain evidence="3 4">YK-624</strain>
    </source>
</reference>
<feature type="compositionally biased region" description="Pro residues" evidence="1">
    <location>
        <begin position="787"/>
        <end position="809"/>
    </location>
</feature>
<feature type="region of interest" description="Disordered" evidence="1">
    <location>
        <begin position="824"/>
        <end position="861"/>
    </location>
</feature>
<proteinExistence type="predicted"/>
<evidence type="ECO:0000259" key="2">
    <source>
        <dbReference type="SMART" id="SM01017"/>
    </source>
</evidence>
<accession>A0A9P3GQG9</accession>
<dbReference type="PANTHER" id="PTHR11188:SF17">
    <property type="entry name" value="FI21816P1"/>
    <property type="match status" value="1"/>
</dbReference>
<name>A0A9P3GQG9_9APHY</name>
<dbReference type="SUPFAM" id="SSF81296">
    <property type="entry name" value="E set domains"/>
    <property type="match status" value="1"/>
</dbReference>
<dbReference type="GO" id="GO:0015031">
    <property type="term" value="P:protein transport"/>
    <property type="evidence" value="ECO:0007669"/>
    <property type="project" value="TreeGrafter"/>
</dbReference>
<feature type="compositionally biased region" description="Low complexity" evidence="1">
    <location>
        <begin position="766"/>
        <end position="783"/>
    </location>
</feature>
<keyword evidence="4" id="KW-1185">Reference proteome</keyword>
<dbReference type="InterPro" id="IPR050357">
    <property type="entry name" value="Arrestin_domain-protein"/>
</dbReference>
<dbReference type="EMBL" id="BPQB01000115">
    <property type="protein sequence ID" value="GJE99637.1"/>
    <property type="molecule type" value="Genomic_DNA"/>
</dbReference>
<comment type="caution">
    <text evidence="3">The sequence shown here is derived from an EMBL/GenBank/DDBJ whole genome shotgun (WGS) entry which is preliminary data.</text>
</comment>
<organism evidence="3 4">
    <name type="scientific">Phanerochaete sordida</name>
    <dbReference type="NCBI Taxonomy" id="48140"/>
    <lineage>
        <taxon>Eukaryota</taxon>
        <taxon>Fungi</taxon>
        <taxon>Dikarya</taxon>
        <taxon>Basidiomycota</taxon>
        <taxon>Agaricomycotina</taxon>
        <taxon>Agaricomycetes</taxon>
        <taxon>Polyporales</taxon>
        <taxon>Phanerochaetaceae</taxon>
        <taxon>Phanerochaete</taxon>
    </lineage>
</organism>
<dbReference type="InterPro" id="IPR011022">
    <property type="entry name" value="Arrestin_C-like"/>
</dbReference>
<feature type="compositionally biased region" description="Low complexity" evidence="1">
    <location>
        <begin position="549"/>
        <end position="560"/>
    </location>
</feature>
<dbReference type="Pfam" id="PF02752">
    <property type="entry name" value="Arrestin_C"/>
    <property type="match status" value="1"/>
</dbReference>
<dbReference type="InterPro" id="IPR014752">
    <property type="entry name" value="Arrestin-like_C"/>
</dbReference>
<gene>
    <name evidence="3" type="ORF">PsYK624_159080</name>
</gene>
<dbReference type="Gene3D" id="2.60.40.640">
    <property type="match status" value="2"/>
</dbReference>
<dbReference type="SMART" id="SM01017">
    <property type="entry name" value="Arrestin_C"/>
    <property type="match status" value="1"/>
</dbReference>
<evidence type="ECO:0000313" key="3">
    <source>
        <dbReference type="EMBL" id="GJE99637.1"/>
    </source>
</evidence>
<dbReference type="OrthoDB" id="298939at2759"/>
<protein>
    <submittedName>
        <fullName evidence="3">Arrestin C-terminal domain-containing protein</fullName>
    </submittedName>
</protein>